<dbReference type="InterPro" id="IPR000014">
    <property type="entry name" value="PAS"/>
</dbReference>
<dbReference type="OrthoDB" id="8573350at2"/>
<gene>
    <name evidence="23" type="ORF">CEG14_06025</name>
</gene>
<dbReference type="InterPro" id="IPR011102">
    <property type="entry name" value="Sig_transdc_His_kinase_HWE"/>
</dbReference>
<keyword evidence="19" id="KW-0843">Virulence</keyword>
<dbReference type="SUPFAM" id="SSF55785">
    <property type="entry name" value="PYP-like sensor domain (PAS domain)"/>
    <property type="match status" value="2"/>
</dbReference>
<dbReference type="AlphaFoldDB" id="A0A261SPL4"/>
<dbReference type="CDD" id="cd00130">
    <property type="entry name" value="PAS"/>
    <property type="match status" value="2"/>
</dbReference>
<dbReference type="InterPro" id="IPR001610">
    <property type="entry name" value="PAC"/>
</dbReference>
<evidence type="ECO:0000313" key="24">
    <source>
        <dbReference type="Proteomes" id="UP000217005"/>
    </source>
</evidence>
<evidence type="ECO:0000256" key="5">
    <source>
        <dbReference type="ARBA" id="ARBA00022519"/>
    </source>
</evidence>
<keyword evidence="4" id="KW-1003">Cell membrane</keyword>
<keyword evidence="9" id="KW-0285">Flavoprotein</keyword>
<keyword evidence="18" id="KW-0157">Chromophore</keyword>
<reference evidence="23 24" key="1">
    <citation type="submission" date="2017-05" db="EMBL/GenBank/DDBJ databases">
        <title>Complete and WGS of Bordetella genogroups.</title>
        <authorList>
            <person name="Spilker T."/>
            <person name="LiPuma J."/>
        </authorList>
    </citation>
    <scope>NUCLEOTIDE SEQUENCE [LARGE SCALE GENOMIC DNA]</scope>
    <source>
        <strain evidence="23 24">AU17610</strain>
    </source>
</reference>
<dbReference type="GO" id="GO:0005886">
    <property type="term" value="C:plasma membrane"/>
    <property type="evidence" value="ECO:0007669"/>
    <property type="project" value="UniProtKB-SubCell"/>
</dbReference>
<dbReference type="PROSITE" id="PS50113">
    <property type="entry name" value="PAC"/>
    <property type="match status" value="2"/>
</dbReference>
<dbReference type="FunFam" id="2.10.70.100:FF:000001">
    <property type="entry name" value="Sensory transduction histidine kinase"/>
    <property type="match status" value="1"/>
</dbReference>
<evidence type="ECO:0000256" key="14">
    <source>
        <dbReference type="ARBA" id="ARBA00022741"/>
    </source>
</evidence>
<dbReference type="EMBL" id="NEVL01000002">
    <property type="protein sequence ID" value="OZI39085.1"/>
    <property type="molecule type" value="Genomic_DNA"/>
</dbReference>
<evidence type="ECO:0000256" key="1">
    <source>
        <dbReference type="ARBA" id="ARBA00000085"/>
    </source>
</evidence>
<evidence type="ECO:0000256" key="3">
    <source>
        <dbReference type="ARBA" id="ARBA00012438"/>
    </source>
</evidence>
<dbReference type="GO" id="GO:0009881">
    <property type="term" value="F:photoreceptor activity"/>
    <property type="evidence" value="ECO:0007669"/>
    <property type="project" value="UniProtKB-KW"/>
</dbReference>
<keyword evidence="11" id="KW-0808">Transferase</keyword>
<dbReference type="SMART" id="SM00086">
    <property type="entry name" value="PAC"/>
    <property type="match status" value="2"/>
</dbReference>
<keyword evidence="10" id="KW-0288">FMN</keyword>
<dbReference type="InterPro" id="IPR035965">
    <property type="entry name" value="PAS-like_dom_sf"/>
</dbReference>
<keyword evidence="12" id="KW-0812">Transmembrane</keyword>
<evidence type="ECO:0000256" key="13">
    <source>
        <dbReference type="ARBA" id="ARBA00022737"/>
    </source>
</evidence>
<evidence type="ECO:0000256" key="21">
    <source>
        <dbReference type="ARBA" id="ARBA00023170"/>
    </source>
</evidence>
<evidence type="ECO:0000256" key="19">
    <source>
        <dbReference type="ARBA" id="ARBA00023026"/>
    </source>
</evidence>
<evidence type="ECO:0000256" key="12">
    <source>
        <dbReference type="ARBA" id="ARBA00022692"/>
    </source>
</evidence>
<evidence type="ECO:0000256" key="20">
    <source>
        <dbReference type="ARBA" id="ARBA00023136"/>
    </source>
</evidence>
<dbReference type="Gene3D" id="2.10.70.100">
    <property type="match status" value="1"/>
</dbReference>
<dbReference type="RefSeq" id="WP_094825460.1">
    <property type="nucleotide sequence ID" value="NZ_NEVL01000002.1"/>
</dbReference>
<comment type="catalytic activity">
    <reaction evidence="1">
        <text>ATP + protein L-histidine = ADP + protein N-phospho-L-histidine.</text>
        <dbReference type="EC" id="2.7.13.3"/>
    </reaction>
</comment>
<dbReference type="PANTHER" id="PTHR41523:SF8">
    <property type="entry name" value="ETHYLENE RESPONSE SENSOR PROTEIN"/>
    <property type="match status" value="1"/>
</dbReference>
<dbReference type="PANTHER" id="PTHR41523">
    <property type="entry name" value="TWO-COMPONENT SYSTEM SENSOR PROTEIN"/>
    <property type="match status" value="1"/>
</dbReference>
<dbReference type="Pfam" id="PF07536">
    <property type="entry name" value="HWE_HK"/>
    <property type="match status" value="1"/>
</dbReference>
<accession>A0A261SPL4</accession>
<evidence type="ECO:0000256" key="8">
    <source>
        <dbReference type="ARBA" id="ARBA00022606"/>
    </source>
</evidence>
<comment type="subcellular location">
    <subcellularLocation>
        <location evidence="2">Cell inner membrane</location>
        <topology evidence="2">Multi-pass membrane protein</topology>
    </subcellularLocation>
</comment>
<feature type="domain" description="PAC" evidence="22">
    <location>
        <begin position="303"/>
        <end position="356"/>
    </location>
</feature>
<dbReference type="InterPro" id="IPR036890">
    <property type="entry name" value="HATPase_C_sf"/>
</dbReference>
<organism evidence="23 24">
    <name type="scientific">Bordetella genomosp. 1</name>
    <dbReference type="NCBI Taxonomy" id="1395607"/>
    <lineage>
        <taxon>Bacteria</taxon>
        <taxon>Pseudomonadati</taxon>
        <taxon>Pseudomonadota</taxon>
        <taxon>Betaproteobacteria</taxon>
        <taxon>Burkholderiales</taxon>
        <taxon>Alcaligenaceae</taxon>
        <taxon>Bordetella</taxon>
    </lineage>
</organism>
<dbReference type="EC" id="2.7.13.3" evidence="3"/>
<evidence type="ECO:0000256" key="4">
    <source>
        <dbReference type="ARBA" id="ARBA00022475"/>
    </source>
</evidence>
<keyword evidence="21" id="KW-0675">Receptor</keyword>
<keyword evidence="6" id="KW-0600">Photoreceptor protein</keyword>
<keyword evidence="17" id="KW-1133">Transmembrane helix</keyword>
<dbReference type="NCBIfam" id="TIGR00229">
    <property type="entry name" value="sensory_box"/>
    <property type="match status" value="2"/>
</dbReference>
<evidence type="ECO:0000256" key="15">
    <source>
        <dbReference type="ARBA" id="ARBA00022777"/>
    </source>
</evidence>
<keyword evidence="8" id="KW-0716">Sensory transduction</keyword>
<evidence type="ECO:0000256" key="6">
    <source>
        <dbReference type="ARBA" id="ARBA00022543"/>
    </source>
</evidence>
<dbReference type="InterPro" id="IPR000700">
    <property type="entry name" value="PAS-assoc_C"/>
</dbReference>
<dbReference type="InterPro" id="IPR013655">
    <property type="entry name" value="PAS_fold_3"/>
</dbReference>
<proteinExistence type="predicted"/>
<evidence type="ECO:0000256" key="16">
    <source>
        <dbReference type="ARBA" id="ARBA00022840"/>
    </source>
</evidence>
<comment type="caution">
    <text evidence="23">The sequence shown here is derived from an EMBL/GenBank/DDBJ whole genome shotgun (WGS) entry which is preliminary data.</text>
</comment>
<keyword evidence="5" id="KW-0997">Cell inner membrane</keyword>
<keyword evidence="20" id="KW-0472">Membrane</keyword>
<keyword evidence="15" id="KW-0418">Kinase</keyword>
<dbReference type="GO" id="GO:0004673">
    <property type="term" value="F:protein histidine kinase activity"/>
    <property type="evidence" value="ECO:0007669"/>
    <property type="project" value="UniProtKB-EC"/>
</dbReference>
<evidence type="ECO:0000256" key="7">
    <source>
        <dbReference type="ARBA" id="ARBA00022553"/>
    </source>
</evidence>
<evidence type="ECO:0000313" key="23">
    <source>
        <dbReference type="EMBL" id="OZI39085.1"/>
    </source>
</evidence>
<protein>
    <recommendedName>
        <fullName evidence="3">histidine kinase</fullName>
        <ecNumber evidence="3">2.7.13.3</ecNumber>
    </recommendedName>
</protein>
<evidence type="ECO:0000256" key="17">
    <source>
        <dbReference type="ARBA" id="ARBA00022989"/>
    </source>
</evidence>
<dbReference type="Gene3D" id="3.30.450.20">
    <property type="entry name" value="PAS domain"/>
    <property type="match status" value="2"/>
</dbReference>
<keyword evidence="16" id="KW-0067">ATP-binding</keyword>
<evidence type="ECO:0000259" key="22">
    <source>
        <dbReference type="PROSITE" id="PS50113"/>
    </source>
</evidence>
<dbReference type="GO" id="GO:0005524">
    <property type="term" value="F:ATP binding"/>
    <property type="evidence" value="ECO:0007669"/>
    <property type="project" value="UniProtKB-KW"/>
</dbReference>
<dbReference type="SMART" id="SM00911">
    <property type="entry name" value="HWE_HK"/>
    <property type="match status" value="1"/>
</dbReference>
<evidence type="ECO:0000256" key="10">
    <source>
        <dbReference type="ARBA" id="ARBA00022643"/>
    </source>
</evidence>
<keyword evidence="7" id="KW-0597">Phosphoprotein</keyword>
<dbReference type="Pfam" id="PF08447">
    <property type="entry name" value="PAS_3"/>
    <property type="match status" value="2"/>
</dbReference>
<dbReference type="Proteomes" id="UP000217005">
    <property type="component" value="Unassembled WGS sequence"/>
</dbReference>
<evidence type="ECO:0000256" key="18">
    <source>
        <dbReference type="ARBA" id="ARBA00022991"/>
    </source>
</evidence>
<sequence>MRDEVARRLGAPSNLYASEASGLWAYAQAAWLDNPLPALLKERLIVHLSRSCPARYCLVRHVGFLLGEGLLAGDATATALDLPEVLRLLRRPAPDADTLDEIVARLAQEPEARALPPSGSEAEAELLDVLAAMFLAPSRSARLGAAVRQAYGAQRFDQLTQLMAFVRAAHHWTELHAGIDIEPDMLARMSAHPELEALLRDSRGAIDAAENMQLRQALHELERAGGAVQETEAAVGLVAGIAQATWEANSAGRPVSDSPSWRAYTGQSREEWLASGGLGAIHPDDREQADQAWREAVARGSGMNAEFRLWHAASRSYRWTNVRAAPVRLEDGQITKWLGMNLDIHERREAETRLREREADLARVQRIGEVGGVDIDVAGGMRSSRSPEYLRLHGLTEKNREETHDQWVARLHPDDRDRAQRILMQALAGPGNSYDSEYRIVRPSDGKVRWIHARADVERDAQGRAVRLVGAHLDVTERREFEDRQRVLVAELQHRTRNLLGVVRAMADKTVRSSVSLKDFRHRFSDRLDALGRVQGLLSRLNEHDRVAFDELIRTELSAMAGLTSRVVLEGPAGVRLRSSTVQMLAMGLHELATNAVKYGALGQPAARLVIRWTFEAEGEQGKPWLHIDWRESRVVMPAPGEAPRGTGQGRELVERALPYQLNARTSFVLGEDGLHCRISLPVSETLPDGAEAP</sequence>
<evidence type="ECO:0000256" key="9">
    <source>
        <dbReference type="ARBA" id="ARBA00022630"/>
    </source>
</evidence>
<evidence type="ECO:0000256" key="11">
    <source>
        <dbReference type="ARBA" id="ARBA00022679"/>
    </source>
</evidence>
<evidence type="ECO:0000256" key="2">
    <source>
        <dbReference type="ARBA" id="ARBA00004429"/>
    </source>
</evidence>
<keyword evidence="14" id="KW-0547">Nucleotide-binding</keyword>
<dbReference type="Gene3D" id="3.30.565.10">
    <property type="entry name" value="Histidine kinase-like ATPase, C-terminal domain"/>
    <property type="match status" value="1"/>
</dbReference>
<feature type="domain" description="PAC" evidence="22">
    <location>
        <begin position="434"/>
        <end position="487"/>
    </location>
</feature>
<keyword evidence="13" id="KW-0677">Repeat</keyword>
<name>A0A261SPL4_9BORD</name>